<sequence>MSNVTAALPRKSLTAVECKFLKVGNRMLLEQNNGRIASAALMDIVADWHAARANVGFEQFAKGWITEGNAKNKHADKLLRELFGLDTDPTPRRAA</sequence>
<name>A0A0P7D771_PSEPU</name>
<evidence type="ECO:0000313" key="4">
    <source>
        <dbReference type="Proteomes" id="UP000278162"/>
    </source>
</evidence>
<dbReference type="OrthoDB" id="6935095at2"/>
<evidence type="ECO:0000313" key="2">
    <source>
        <dbReference type="EMBL" id="RNF93719.1"/>
    </source>
</evidence>
<dbReference type="RefSeq" id="WP_016489225.1">
    <property type="nucleotide sequence ID" value="NZ_JAJSQQ010000025.1"/>
</dbReference>
<dbReference type="EMBL" id="LKKS01000068">
    <property type="protein sequence ID" value="KPM65547.1"/>
    <property type="molecule type" value="Genomic_DNA"/>
</dbReference>
<dbReference type="AlphaFoldDB" id="A0A0P7D771"/>
<dbReference type="Proteomes" id="UP000050437">
    <property type="component" value="Unassembled WGS sequence"/>
</dbReference>
<protein>
    <submittedName>
        <fullName evidence="1">Uncharacterized protein</fullName>
    </submittedName>
</protein>
<proteinExistence type="predicted"/>
<reference evidence="1 3" key="1">
    <citation type="submission" date="2015-10" db="EMBL/GenBank/DDBJ databases">
        <title>Pseudomonas putida clinical strains.</title>
        <authorList>
            <person name="Molina L."/>
            <person name="Udaondo Z."/>
        </authorList>
    </citation>
    <scope>NUCLEOTIDE SEQUENCE [LARGE SCALE GENOMIC DNA]</scope>
    <source>
        <strain evidence="1 3">HB13667</strain>
    </source>
</reference>
<dbReference type="Proteomes" id="UP000278162">
    <property type="component" value="Unassembled WGS sequence"/>
</dbReference>
<reference evidence="2 4" key="2">
    <citation type="submission" date="2018-10" db="EMBL/GenBank/DDBJ databases">
        <title>An outbreak of IMP-63 producing strain in France.</title>
        <authorList>
            <person name="Bour M."/>
            <person name="Liapis E."/>
            <person name="Plesiat P."/>
        </authorList>
    </citation>
    <scope>NUCLEOTIDE SEQUENCE [LARGE SCALE GENOMIC DNA]</scope>
    <source>
        <strain evidence="2 4">12917</strain>
    </source>
</reference>
<accession>A0A0P7D771</accession>
<evidence type="ECO:0000313" key="1">
    <source>
        <dbReference type="EMBL" id="KPM65547.1"/>
    </source>
</evidence>
<comment type="caution">
    <text evidence="1">The sequence shown here is derived from an EMBL/GenBank/DDBJ whole genome shotgun (WGS) entry which is preliminary data.</text>
</comment>
<dbReference type="EMBL" id="RJAI01000003">
    <property type="protein sequence ID" value="RNF93719.1"/>
    <property type="molecule type" value="Genomic_DNA"/>
</dbReference>
<gene>
    <name evidence="2" type="ORF">EFK07_03335</name>
    <name evidence="1" type="ORF">HB13667_11545</name>
</gene>
<evidence type="ECO:0000313" key="3">
    <source>
        <dbReference type="Proteomes" id="UP000050437"/>
    </source>
</evidence>
<organism evidence="1 3">
    <name type="scientific">Pseudomonas putida</name>
    <name type="common">Arthrobacter siderocapsulatus</name>
    <dbReference type="NCBI Taxonomy" id="303"/>
    <lineage>
        <taxon>Bacteria</taxon>
        <taxon>Pseudomonadati</taxon>
        <taxon>Pseudomonadota</taxon>
        <taxon>Gammaproteobacteria</taxon>
        <taxon>Pseudomonadales</taxon>
        <taxon>Pseudomonadaceae</taxon>
        <taxon>Pseudomonas</taxon>
    </lineage>
</organism>